<accession>G4YF00</accession>
<evidence type="ECO:0000313" key="2">
    <source>
        <dbReference type="Proteomes" id="UP000002640"/>
    </source>
</evidence>
<organism evidence="1 2">
    <name type="scientific">Phytophthora sojae (strain P6497)</name>
    <name type="common">Soybean stem and root rot agent</name>
    <name type="synonym">Phytophthora megasperma f. sp. glycines</name>
    <dbReference type="NCBI Taxonomy" id="1094619"/>
    <lineage>
        <taxon>Eukaryota</taxon>
        <taxon>Sar</taxon>
        <taxon>Stramenopiles</taxon>
        <taxon>Oomycota</taxon>
        <taxon>Peronosporomycetes</taxon>
        <taxon>Peronosporales</taxon>
        <taxon>Peronosporaceae</taxon>
        <taxon>Phytophthora</taxon>
    </lineage>
</organism>
<name>G4YF00_PHYSP</name>
<protein>
    <submittedName>
        <fullName evidence="1">Uncharacterized protein</fullName>
    </submittedName>
</protein>
<sequence>MSWAHAREKLDSLQEERTDAESLEHRIALPTTDLNAAHTLPDVHSFWLGKTGSSNDAFALKTRTDQPVNGSYFFLTATDVLEAERRSRFRGRQHRAGAPAGGDERHDLLPIIQKHVMFVLGSSLSGNMTSLLRLSFSWYDFLNMQPGALRLSDAIRGYQEVFAAQYKPAAATSAASDRNNLDVVMDVTLHAEKAILYLREQKDAGKISKLSALMSSPLVLTTLACGPPV</sequence>
<reference evidence="1 2" key="1">
    <citation type="journal article" date="2006" name="Science">
        <title>Phytophthora genome sequences uncover evolutionary origins and mechanisms of pathogenesis.</title>
        <authorList>
            <person name="Tyler B.M."/>
            <person name="Tripathy S."/>
            <person name="Zhang X."/>
            <person name="Dehal P."/>
            <person name="Jiang R.H."/>
            <person name="Aerts A."/>
            <person name="Arredondo F.D."/>
            <person name="Baxter L."/>
            <person name="Bensasson D."/>
            <person name="Beynon J.L."/>
            <person name="Chapman J."/>
            <person name="Damasceno C.M."/>
            <person name="Dorrance A.E."/>
            <person name="Dou D."/>
            <person name="Dickerman A.W."/>
            <person name="Dubchak I.L."/>
            <person name="Garbelotto M."/>
            <person name="Gijzen M."/>
            <person name="Gordon S.G."/>
            <person name="Govers F."/>
            <person name="Grunwald N.J."/>
            <person name="Huang W."/>
            <person name="Ivors K.L."/>
            <person name="Jones R.W."/>
            <person name="Kamoun S."/>
            <person name="Krampis K."/>
            <person name="Lamour K.H."/>
            <person name="Lee M.K."/>
            <person name="McDonald W.H."/>
            <person name="Medina M."/>
            <person name="Meijer H.J."/>
            <person name="Nordberg E.K."/>
            <person name="Maclean D.J."/>
            <person name="Ospina-Giraldo M.D."/>
            <person name="Morris P.F."/>
            <person name="Phuntumart V."/>
            <person name="Putnam N.H."/>
            <person name="Rash S."/>
            <person name="Rose J.K."/>
            <person name="Sakihama Y."/>
            <person name="Salamov A.A."/>
            <person name="Savidor A."/>
            <person name="Scheuring C.F."/>
            <person name="Smith B.M."/>
            <person name="Sobral B.W."/>
            <person name="Terry A."/>
            <person name="Torto-Alalibo T.A."/>
            <person name="Win J."/>
            <person name="Xu Z."/>
            <person name="Zhang H."/>
            <person name="Grigoriev I.V."/>
            <person name="Rokhsar D.S."/>
            <person name="Boore J.L."/>
        </authorList>
    </citation>
    <scope>NUCLEOTIDE SEQUENCE [LARGE SCALE GENOMIC DNA]</scope>
    <source>
        <strain evidence="1 2">P6497</strain>
    </source>
</reference>
<evidence type="ECO:0000313" key="1">
    <source>
        <dbReference type="EMBL" id="EGZ27583.1"/>
    </source>
</evidence>
<dbReference type="EMBL" id="JH159151">
    <property type="protein sequence ID" value="EGZ27583.1"/>
    <property type="molecule type" value="Genomic_DNA"/>
</dbReference>
<dbReference type="Proteomes" id="UP000002640">
    <property type="component" value="Unassembled WGS sequence"/>
</dbReference>
<dbReference type="InParanoid" id="G4YF00"/>
<dbReference type="RefSeq" id="XP_009514858.1">
    <property type="nucleotide sequence ID" value="XM_009516563.1"/>
</dbReference>
<keyword evidence="2" id="KW-1185">Reference proteome</keyword>
<gene>
    <name evidence="1" type="ORF">PHYSODRAFT_261624</name>
</gene>
<dbReference type="GeneID" id="20639301"/>
<dbReference type="STRING" id="1094619.G4YF00"/>
<proteinExistence type="predicted"/>
<dbReference type="KEGG" id="psoj:PHYSODRAFT_261624"/>
<dbReference type="AlphaFoldDB" id="G4YF00"/>